<keyword evidence="1" id="KW-0472">Membrane</keyword>
<dbReference type="AlphaFoldDB" id="A0A7Z0RUA1"/>
<evidence type="ECO:0000313" key="2">
    <source>
        <dbReference type="EMBL" id="NYS60010.1"/>
    </source>
</evidence>
<keyword evidence="1" id="KW-0812">Transmembrane</keyword>
<dbReference type="Proteomes" id="UP000586119">
    <property type="component" value="Unassembled WGS sequence"/>
</dbReference>
<evidence type="ECO:0000256" key="1">
    <source>
        <dbReference type="SAM" id="Phobius"/>
    </source>
</evidence>
<accession>A0A7Z0RUA1</accession>
<organism evidence="2 3">
    <name type="scientific">Vreelandella salicampi</name>
    <dbReference type="NCBI Taxonomy" id="1449798"/>
    <lineage>
        <taxon>Bacteria</taxon>
        <taxon>Pseudomonadati</taxon>
        <taxon>Pseudomonadota</taxon>
        <taxon>Gammaproteobacteria</taxon>
        <taxon>Oceanospirillales</taxon>
        <taxon>Halomonadaceae</taxon>
        <taxon>Vreelandella</taxon>
    </lineage>
</organism>
<evidence type="ECO:0000313" key="3">
    <source>
        <dbReference type="Proteomes" id="UP000586119"/>
    </source>
</evidence>
<feature type="transmembrane region" description="Helical" evidence="1">
    <location>
        <begin position="7"/>
        <end position="35"/>
    </location>
</feature>
<dbReference type="RefSeq" id="WP_179929337.1">
    <property type="nucleotide sequence ID" value="NZ_JACCDF010000002.1"/>
</dbReference>
<comment type="caution">
    <text evidence="2">The sequence shown here is derived from an EMBL/GenBank/DDBJ whole genome shotgun (WGS) entry which is preliminary data.</text>
</comment>
<reference evidence="2 3" key="1">
    <citation type="journal article" date="2015" name="Int. J. Syst. Evol. Microbiol.">
        <title>Halomonas salicampi sp. nov., a halotolerant and alkalitolerant bacterium isolated from a saltern soil.</title>
        <authorList>
            <person name="Lee J.C."/>
            <person name="Kim Y.S."/>
            <person name="Yun B.S."/>
            <person name="Whang K.S."/>
        </authorList>
    </citation>
    <scope>NUCLEOTIDE SEQUENCE [LARGE SCALE GENOMIC DNA]</scope>
    <source>
        <strain evidence="2 3">BH103</strain>
    </source>
</reference>
<protein>
    <submittedName>
        <fullName evidence="2">NfeD family protein</fullName>
    </submittedName>
</protein>
<sequence length="157" mass="16890">MLEAHFWWILIGLCLVLAELMTGTVLLIALAMAAFLTAAVAYFNIGIVGQLIALGVSGAIFVPVAIKVIRPYFSPAGIHYGSVGAGAENGKLFEIVERDFDHALGIKIHGDFFRAELVNALSSDDALQTGDRVIFDHFDGTTAKVHRHPSNGKSPRD</sequence>
<proteinExistence type="predicted"/>
<dbReference type="EMBL" id="JACCDF010000002">
    <property type="protein sequence ID" value="NYS60010.1"/>
    <property type="molecule type" value="Genomic_DNA"/>
</dbReference>
<gene>
    <name evidence="2" type="ORF">HZS81_04450</name>
</gene>
<name>A0A7Z0RUA1_9GAMM</name>
<keyword evidence="3" id="KW-1185">Reference proteome</keyword>
<keyword evidence="1" id="KW-1133">Transmembrane helix</keyword>
<feature type="transmembrane region" description="Helical" evidence="1">
    <location>
        <begin position="41"/>
        <end position="66"/>
    </location>
</feature>